<proteinExistence type="predicted"/>
<dbReference type="EMBL" id="JAHZIK010001017">
    <property type="protein sequence ID" value="MBW7457946.1"/>
    <property type="molecule type" value="Genomic_DNA"/>
</dbReference>
<name>A0ABS7CAI0_9BACL</name>
<gene>
    <name evidence="2" type="ORF">K0U00_28290</name>
</gene>
<evidence type="ECO:0000256" key="1">
    <source>
        <dbReference type="SAM" id="MobiDB-lite"/>
    </source>
</evidence>
<keyword evidence="3" id="KW-1185">Reference proteome</keyword>
<evidence type="ECO:0000313" key="2">
    <source>
        <dbReference type="EMBL" id="MBW7457946.1"/>
    </source>
</evidence>
<sequence length="71" mass="7575">MKSPAIAHFGGKQGRVPPIIQGGKMLLPTEEICGRPPLCRARTTHRNAARRDKSRTHHAATSPSALGSVPP</sequence>
<comment type="caution">
    <text evidence="2">The sequence shown here is derived from an EMBL/GenBank/DDBJ whole genome shotgun (WGS) entry which is preliminary data.</text>
</comment>
<protein>
    <submittedName>
        <fullName evidence="2">Uncharacterized protein</fullName>
    </submittedName>
</protein>
<evidence type="ECO:0000313" key="3">
    <source>
        <dbReference type="Proteomes" id="UP001519887"/>
    </source>
</evidence>
<feature type="non-terminal residue" evidence="2">
    <location>
        <position position="71"/>
    </location>
</feature>
<reference evidence="2 3" key="1">
    <citation type="submission" date="2021-07" db="EMBL/GenBank/DDBJ databases">
        <title>Paenibacillus radiodurans sp. nov., isolated from the southeastern edge of Tengger Desert.</title>
        <authorList>
            <person name="Zhang G."/>
        </authorList>
    </citation>
    <scope>NUCLEOTIDE SEQUENCE [LARGE SCALE GENOMIC DNA]</scope>
    <source>
        <strain evidence="2 3">CCM 7311</strain>
    </source>
</reference>
<dbReference type="Proteomes" id="UP001519887">
    <property type="component" value="Unassembled WGS sequence"/>
</dbReference>
<feature type="region of interest" description="Disordered" evidence="1">
    <location>
        <begin position="42"/>
        <end position="71"/>
    </location>
</feature>
<accession>A0ABS7CAI0</accession>
<organism evidence="2 3">
    <name type="scientific">Paenibacillus sepulcri</name>
    <dbReference type="NCBI Taxonomy" id="359917"/>
    <lineage>
        <taxon>Bacteria</taxon>
        <taxon>Bacillati</taxon>
        <taxon>Bacillota</taxon>
        <taxon>Bacilli</taxon>
        <taxon>Bacillales</taxon>
        <taxon>Paenibacillaceae</taxon>
        <taxon>Paenibacillus</taxon>
    </lineage>
</organism>
<feature type="compositionally biased region" description="Basic residues" evidence="1">
    <location>
        <begin position="42"/>
        <end position="58"/>
    </location>
</feature>